<dbReference type="GO" id="GO:0008936">
    <property type="term" value="F:nicotinamidase activity"/>
    <property type="evidence" value="ECO:0007669"/>
    <property type="project" value="UniProtKB-EC"/>
</dbReference>
<evidence type="ECO:0000256" key="4">
    <source>
        <dbReference type="ARBA" id="ARBA00022801"/>
    </source>
</evidence>
<dbReference type="PANTHER" id="PTHR11080:SF2">
    <property type="entry name" value="LD05707P"/>
    <property type="match status" value="1"/>
</dbReference>
<reference evidence="9 10" key="1">
    <citation type="submission" date="2019-07" db="EMBL/GenBank/DDBJ databases">
        <title>Whole genome shotgun sequence of Pseudonocardia sulfidoxydans NBRC 16205.</title>
        <authorList>
            <person name="Hosoyama A."/>
            <person name="Uohara A."/>
            <person name="Ohji S."/>
            <person name="Ichikawa N."/>
        </authorList>
    </citation>
    <scope>NUCLEOTIDE SEQUENCE [LARGE SCALE GENOMIC DNA]</scope>
    <source>
        <strain evidence="9 10">NBRC 16205</strain>
    </source>
</reference>
<evidence type="ECO:0000313" key="9">
    <source>
        <dbReference type="EMBL" id="GEL22525.1"/>
    </source>
</evidence>
<evidence type="ECO:0000256" key="7">
    <source>
        <dbReference type="ARBA" id="ARBA00043224"/>
    </source>
</evidence>
<comment type="caution">
    <text evidence="9">The sequence shown here is derived from an EMBL/GenBank/DDBJ whole genome shotgun (WGS) entry which is preliminary data.</text>
</comment>
<comment type="pathway">
    <text evidence="5">Cofactor biosynthesis; nicotinate biosynthesis; nicotinate from nicotinamide: step 1/1.</text>
</comment>
<dbReference type="GO" id="GO:0019363">
    <property type="term" value="P:pyridine nucleotide biosynthetic process"/>
    <property type="evidence" value="ECO:0007669"/>
    <property type="project" value="UniProtKB-KW"/>
</dbReference>
<keyword evidence="4" id="KW-0378">Hydrolase</keyword>
<name>A0A511DCI9_9PSEU</name>
<dbReference type="EC" id="3.5.1.19" evidence="6"/>
<dbReference type="Pfam" id="PF00857">
    <property type="entry name" value="Isochorismatase"/>
    <property type="match status" value="1"/>
</dbReference>
<evidence type="ECO:0000256" key="6">
    <source>
        <dbReference type="ARBA" id="ARBA00039017"/>
    </source>
</evidence>
<proteinExistence type="inferred from homology"/>
<feature type="domain" description="Isochorismatase-like" evidence="8">
    <location>
        <begin position="3"/>
        <end position="180"/>
    </location>
</feature>
<evidence type="ECO:0000256" key="3">
    <source>
        <dbReference type="ARBA" id="ARBA00022723"/>
    </source>
</evidence>
<keyword evidence="2" id="KW-0662">Pyridine nucleotide biosynthesis</keyword>
<keyword evidence="3" id="KW-0479">Metal-binding</keyword>
<evidence type="ECO:0000256" key="1">
    <source>
        <dbReference type="ARBA" id="ARBA00006336"/>
    </source>
</evidence>
<dbReference type="InterPro" id="IPR052347">
    <property type="entry name" value="Isochorismatase_Nicotinamidase"/>
</dbReference>
<evidence type="ECO:0000259" key="8">
    <source>
        <dbReference type="Pfam" id="PF00857"/>
    </source>
</evidence>
<dbReference type="GO" id="GO:0046872">
    <property type="term" value="F:metal ion binding"/>
    <property type="evidence" value="ECO:0007669"/>
    <property type="project" value="UniProtKB-KW"/>
</dbReference>
<dbReference type="EMBL" id="BJVJ01000009">
    <property type="protein sequence ID" value="GEL22525.1"/>
    <property type="molecule type" value="Genomic_DNA"/>
</dbReference>
<dbReference type="PANTHER" id="PTHR11080">
    <property type="entry name" value="PYRAZINAMIDASE/NICOTINAMIDASE"/>
    <property type="match status" value="1"/>
</dbReference>
<dbReference type="AlphaFoldDB" id="A0A511DCI9"/>
<dbReference type="Gene3D" id="3.40.50.850">
    <property type="entry name" value="Isochorismatase-like"/>
    <property type="match status" value="1"/>
</dbReference>
<dbReference type="SUPFAM" id="SSF52499">
    <property type="entry name" value="Isochorismatase-like hydrolases"/>
    <property type="match status" value="1"/>
</dbReference>
<gene>
    <name evidence="9" type="ORF">PSU4_14790</name>
</gene>
<keyword evidence="10" id="KW-1185">Reference proteome</keyword>
<evidence type="ECO:0000313" key="10">
    <source>
        <dbReference type="Proteomes" id="UP000321685"/>
    </source>
</evidence>
<protein>
    <recommendedName>
        <fullName evidence="6">nicotinamidase</fullName>
        <ecNumber evidence="6">3.5.1.19</ecNumber>
    </recommendedName>
    <alternativeName>
        <fullName evidence="7">Nicotinamide deamidase</fullName>
    </alternativeName>
</protein>
<dbReference type="InterPro" id="IPR036380">
    <property type="entry name" value="Isochorismatase-like_sf"/>
</dbReference>
<dbReference type="InterPro" id="IPR000868">
    <property type="entry name" value="Isochorismatase-like_dom"/>
</dbReference>
<organism evidence="9 10">
    <name type="scientific">Pseudonocardia sulfidoxydans NBRC 16205</name>
    <dbReference type="NCBI Taxonomy" id="1223511"/>
    <lineage>
        <taxon>Bacteria</taxon>
        <taxon>Bacillati</taxon>
        <taxon>Actinomycetota</taxon>
        <taxon>Actinomycetes</taxon>
        <taxon>Pseudonocardiales</taxon>
        <taxon>Pseudonocardiaceae</taxon>
        <taxon>Pseudonocardia</taxon>
    </lineage>
</organism>
<dbReference type="Proteomes" id="UP000321685">
    <property type="component" value="Unassembled WGS sequence"/>
</dbReference>
<accession>A0A511DCI9</accession>
<dbReference type="RefSeq" id="WP_147103947.1">
    <property type="nucleotide sequence ID" value="NZ_BJVJ01000009.1"/>
</dbReference>
<sequence>MRALIVVDVQNDFCEGGSLAVVGGSAVATSVSTHMREHGYDHVAATRDHHIDPGPHFSDTPDFVDTWPVHCRAGTPGAAFHPALDVAPIEAVFDKGSFEAAYSGFEGNEPRGLALGDWLRARDVDEVHVAGLATDHCVLATALDAVAGGFTTTVLLEHCAGVASETTRAALERMRQAGVALR</sequence>
<dbReference type="OrthoDB" id="9791276at2"/>
<evidence type="ECO:0000256" key="2">
    <source>
        <dbReference type="ARBA" id="ARBA00022642"/>
    </source>
</evidence>
<evidence type="ECO:0000256" key="5">
    <source>
        <dbReference type="ARBA" id="ARBA00037900"/>
    </source>
</evidence>
<comment type="similarity">
    <text evidence="1">Belongs to the isochorismatase family.</text>
</comment>